<dbReference type="PANTHER" id="PTHR30011">
    <property type="entry name" value="ALKANESULFONATE MONOOXYGENASE-RELATED"/>
    <property type="match status" value="1"/>
</dbReference>
<dbReference type="InterPro" id="IPR036661">
    <property type="entry name" value="Luciferase-like_sf"/>
</dbReference>
<organism evidence="7 8">
    <name type="scientific">Streptomyces yatensis</name>
    <dbReference type="NCBI Taxonomy" id="155177"/>
    <lineage>
        <taxon>Bacteria</taxon>
        <taxon>Bacillati</taxon>
        <taxon>Actinomycetota</taxon>
        <taxon>Actinomycetes</taxon>
        <taxon>Kitasatosporales</taxon>
        <taxon>Streptomycetaceae</taxon>
        <taxon>Streptomyces</taxon>
        <taxon>Streptomyces violaceusniger group</taxon>
    </lineage>
</organism>
<dbReference type="RefSeq" id="WP_246586125.1">
    <property type="nucleotide sequence ID" value="NZ_BAAALR010000071.1"/>
</dbReference>
<proteinExistence type="predicted"/>
<dbReference type="PANTHER" id="PTHR30011:SF16">
    <property type="entry name" value="C2H2 FINGER DOMAIN TRANSCRIPTION FACTOR (EUROFUNG)-RELATED"/>
    <property type="match status" value="1"/>
</dbReference>
<evidence type="ECO:0000256" key="3">
    <source>
        <dbReference type="ARBA" id="ARBA00023002"/>
    </source>
</evidence>
<dbReference type="InterPro" id="IPR020020">
    <property type="entry name" value="Luciferase-type_oxidoreductase"/>
</dbReference>
<feature type="domain" description="Luciferase-like" evidence="6">
    <location>
        <begin position="54"/>
        <end position="251"/>
    </location>
</feature>
<evidence type="ECO:0000259" key="6">
    <source>
        <dbReference type="Pfam" id="PF00296"/>
    </source>
</evidence>
<evidence type="ECO:0000313" key="8">
    <source>
        <dbReference type="Proteomes" id="UP001499947"/>
    </source>
</evidence>
<keyword evidence="3" id="KW-0560">Oxidoreductase</keyword>
<evidence type="ECO:0000256" key="4">
    <source>
        <dbReference type="ARBA" id="ARBA00023033"/>
    </source>
</evidence>
<evidence type="ECO:0000256" key="1">
    <source>
        <dbReference type="ARBA" id="ARBA00022630"/>
    </source>
</evidence>
<dbReference type="SUPFAM" id="SSF51679">
    <property type="entry name" value="Bacterial luciferase-like"/>
    <property type="match status" value="1"/>
</dbReference>
<comment type="caution">
    <text evidence="7">The sequence shown here is derived from an EMBL/GenBank/DDBJ whole genome shotgun (WGS) entry which is preliminary data.</text>
</comment>
<dbReference type="Gene3D" id="3.20.20.30">
    <property type="entry name" value="Luciferase-like domain"/>
    <property type="match status" value="1"/>
</dbReference>
<dbReference type="InterPro" id="IPR051260">
    <property type="entry name" value="Diverse_substr_monoxygenases"/>
</dbReference>
<evidence type="ECO:0000256" key="2">
    <source>
        <dbReference type="ARBA" id="ARBA00022643"/>
    </source>
</evidence>
<evidence type="ECO:0000256" key="5">
    <source>
        <dbReference type="SAM" id="MobiDB-lite"/>
    </source>
</evidence>
<keyword evidence="2" id="KW-0288">FMN</keyword>
<sequence>MTQPTVPSAGAPVDVEGRAQLPFSEHVAMARAYPGGRMTVGAITPLEGFDGPVPSLAGHIERIQQAERAGFASVWVRDVPLLDPGFGDAGQVFDPWVYLGQLTARTTSITLGTASIVMPLRHPLHTAKAAASVDQLSGGRLLLGVATGDRPVEFPAFGQDLGGRAETFRQSLEYFRVVLEHRFPHVESPLGRMRGTDLLPKPVYRRIPVLMTGRGRQDVRWIADSTDGWLYYTPPLQQQAENIERWRELTRGDGGGFKPYAQATYLDLTEDPLALPRRIHQGFSVGRVSFLAMMRAWQDIGIDQLMINFKHSRRPVAEVIDELAEHVLPHFPPGSSGARGEHRRPMGRAGP</sequence>
<feature type="region of interest" description="Disordered" evidence="5">
    <location>
        <begin position="330"/>
        <end position="351"/>
    </location>
</feature>
<keyword evidence="1" id="KW-0285">Flavoprotein</keyword>
<keyword evidence="4" id="KW-0503">Monooxygenase</keyword>
<keyword evidence="8" id="KW-1185">Reference proteome</keyword>
<protein>
    <submittedName>
        <fullName evidence="7">LLM class oxidoreductase</fullName>
    </submittedName>
</protein>
<dbReference type="Proteomes" id="UP001499947">
    <property type="component" value="Unassembled WGS sequence"/>
</dbReference>
<evidence type="ECO:0000313" key="7">
    <source>
        <dbReference type="EMBL" id="GAA1712320.1"/>
    </source>
</evidence>
<dbReference type="EMBL" id="BAAALR010000071">
    <property type="protein sequence ID" value="GAA1712320.1"/>
    <property type="molecule type" value="Genomic_DNA"/>
</dbReference>
<dbReference type="NCBIfam" id="TIGR03571">
    <property type="entry name" value="lucif_BA3436"/>
    <property type="match status" value="1"/>
</dbReference>
<dbReference type="InterPro" id="IPR011251">
    <property type="entry name" value="Luciferase-like_dom"/>
</dbReference>
<name>A0ABP4UXS5_9ACTN</name>
<reference evidence="8" key="1">
    <citation type="journal article" date="2019" name="Int. J. Syst. Evol. Microbiol.">
        <title>The Global Catalogue of Microorganisms (GCM) 10K type strain sequencing project: providing services to taxonomists for standard genome sequencing and annotation.</title>
        <authorList>
            <consortium name="The Broad Institute Genomics Platform"/>
            <consortium name="The Broad Institute Genome Sequencing Center for Infectious Disease"/>
            <person name="Wu L."/>
            <person name="Ma J."/>
        </authorList>
    </citation>
    <scope>NUCLEOTIDE SEQUENCE [LARGE SCALE GENOMIC DNA]</scope>
    <source>
        <strain evidence="8">JCM 13244</strain>
    </source>
</reference>
<dbReference type="Pfam" id="PF00296">
    <property type="entry name" value="Bac_luciferase"/>
    <property type="match status" value="1"/>
</dbReference>
<accession>A0ABP4UXS5</accession>
<gene>
    <name evidence="7" type="ORF">GCM10009680_61630</name>
</gene>